<feature type="transmembrane region" description="Helical" evidence="4">
    <location>
        <begin position="14"/>
        <end position="36"/>
    </location>
</feature>
<keyword evidence="4" id="KW-0472">Membrane</keyword>
<dbReference type="Pfam" id="PF19354">
    <property type="entry name" value="DUF5931"/>
    <property type="match status" value="1"/>
</dbReference>
<dbReference type="Proteomes" id="UP000718281">
    <property type="component" value="Unassembled WGS sequence"/>
</dbReference>
<dbReference type="EMBL" id="JADKGK010000020">
    <property type="protein sequence ID" value="MBL0004604.1"/>
    <property type="molecule type" value="Genomic_DNA"/>
</dbReference>
<dbReference type="InterPro" id="IPR050482">
    <property type="entry name" value="Sensor_HK_TwoCompSys"/>
</dbReference>
<evidence type="ECO:0000259" key="6">
    <source>
        <dbReference type="Pfam" id="PF19354"/>
    </source>
</evidence>
<feature type="transmembrane region" description="Helical" evidence="4">
    <location>
        <begin position="48"/>
        <end position="67"/>
    </location>
</feature>
<proteinExistence type="predicted"/>
<dbReference type="Gene3D" id="3.30.565.10">
    <property type="entry name" value="Histidine kinase-like ATPase, C-terminal domain"/>
    <property type="match status" value="1"/>
</dbReference>
<dbReference type="Proteomes" id="UP000726105">
    <property type="component" value="Unassembled WGS sequence"/>
</dbReference>
<dbReference type="PANTHER" id="PTHR24421:SF61">
    <property type="entry name" value="OXYGEN SENSOR HISTIDINE KINASE NREB"/>
    <property type="match status" value="1"/>
</dbReference>
<dbReference type="GO" id="GO:0000160">
    <property type="term" value="P:phosphorelay signal transduction system"/>
    <property type="evidence" value="ECO:0007669"/>
    <property type="project" value="UniProtKB-KW"/>
</dbReference>
<evidence type="ECO:0000256" key="3">
    <source>
        <dbReference type="ARBA" id="ARBA00023012"/>
    </source>
</evidence>
<name>A0A935INU7_9MICO</name>
<dbReference type="InterPro" id="IPR003594">
    <property type="entry name" value="HATPase_dom"/>
</dbReference>
<dbReference type="Proteomes" id="UP000886632">
    <property type="component" value="Unassembled WGS sequence"/>
</dbReference>
<evidence type="ECO:0000313" key="7">
    <source>
        <dbReference type="EMBL" id="MBK6301951.1"/>
    </source>
</evidence>
<dbReference type="EMBL" id="JADJIB010000010">
    <property type="protein sequence ID" value="MBK7274606.1"/>
    <property type="molecule type" value="Genomic_DNA"/>
</dbReference>
<gene>
    <name evidence="7" type="ORF">IPF40_13235</name>
    <name evidence="8" type="ORF">IPI13_16115</name>
    <name evidence="9" type="ORF">IPP00_11650</name>
</gene>
<accession>A0A935INU7</accession>
<keyword evidence="3" id="KW-0902">Two-component regulatory system</keyword>
<evidence type="ECO:0000313" key="8">
    <source>
        <dbReference type="EMBL" id="MBK7274606.1"/>
    </source>
</evidence>
<dbReference type="SUPFAM" id="SSF55874">
    <property type="entry name" value="ATPase domain of HSP90 chaperone/DNA topoisomerase II/histidine kinase"/>
    <property type="match status" value="1"/>
</dbReference>
<evidence type="ECO:0000256" key="1">
    <source>
        <dbReference type="ARBA" id="ARBA00022679"/>
    </source>
</evidence>
<keyword evidence="4" id="KW-0812">Transmembrane</keyword>
<feature type="transmembrane region" description="Helical" evidence="4">
    <location>
        <begin position="152"/>
        <end position="170"/>
    </location>
</feature>
<evidence type="ECO:0000313" key="9">
    <source>
        <dbReference type="EMBL" id="MBL0004604.1"/>
    </source>
</evidence>
<organism evidence="8 11">
    <name type="scientific">Candidatus Phosphoribacter hodrii</name>
    <dbReference type="NCBI Taxonomy" id="2953743"/>
    <lineage>
        <taxon>Bacteria</taxon>
        <taxon>Bacillati</taxon>
        <taxon>Actinomycetota</taxon>
        <taxon>Actinomycetes</taxon>
        <taxon>Micrococcales</taxon>
        <taxon>Dermatophilaceae</taxon>
        <taxon>Candidatus Phosphoribacter</taxon>
    </lineage>
</organism>
<feature type="transmembrane region" description="Helical" evidence="4">
    <location>
        <begin position="113"/>
        <end position="140"/>
    </location>
</feature>
<dbReference type="GO" id="GO:0016301">
    <property type="term" value="F:kinase activity"/>
    <property type="evidence" value="ECO:0007669"/>
    <property type="project" value="UniProtKB-KW"/>
</dbReference>
<evidence type="ECO:0000313" key="11">
    <source>
        <dbReference type="Proteomes" id="UP000726105"/>
    </source>
</evidence>
<feature type="domain" description="DUF5931" evidence="6">
    <location>
        <begin position="17"/>
        <end position="174"/>
    </location>
</feature>
<evidence type="ECO:0000256" key="4">
    <source>
        <dbReference type="SAM" id="Phobius"/>
    </source>
</evidence>
<comment type="caution">
    <text evidence="8">The sequence shown here is derived from an EMBL/GenBank/DDBJ whole genome shotgun (WGS) entry which is preliminary data.</text>
</comment>
<reference evidence="10 11" key="1">
    <citation type="submission" date="2020-10" db="EMBL/GenBank/DDBJ databases">
        <title>Connecting structure to function with the recovery of over 1000 high-quality activated sludge metagenome-assembled genomes encoding full-length rRNA genes using long-read sequencing.</title>
        <authorList>
            <person name="Singleton C.M."/>
            <person name="Petriglieri F."/>
            <person name="Kristensen J.M."/>
            <person name="Kirkegaard R.H."/>
            <person name="Michaelsen T.Y."/>
            <person name="Andersen M.H."/>
            <person name="Karst S.M."/>
            <person name="Dueholm M.S."/>
            <person name="Nielsen P.H."/>
            <person name="Albertsen M."/>
        </authorList>
    </citation>
    <scope>NUCLEOTIDE SEQUENCE [LARGE SCALE GENOMIC DNA]</scope>
    <source>
        <strain evidence="7">AalE_18-Q3-R2-46_BAT3C.188</strain>
        <strain evidence="8">Ega_18-Q3-R5-49_MAXAC.001</strain>
        <strain evidence="9">Ribe_18-Q3-R11-54_MAXAC.001</strain>
    </source>
</reference>
<dbReference type="AlphaFoldDB" id="A0A935INU7"/>
<dbReference type="InterPro" id="IPR045975">
    <property type="entry name" value="DUF5931"/>
</dbReference>
<dbReference type="InterPro" id="IPR036890">
    <property type="entry name" value="HATPase_C_sf"/>
</dbReference>
<feature type="domain" description="Histidine kinase/HSP90-like ATPase" evidence="5">
    <location>
        <begin position="285"/>
        <end position="378"/>
    </location>
</feature>
<dbReference type="PANTHER" id="PTHR24421">
    <property type="entry name" value="NITRATE/NITRITE SENSOR PROTEIN NARX-RELATED"/>
    <property type="match status" value="1"/>
</dbReference>
<evidence type="ECO:0000313" key="10">
    <source>
        <dbReference type="Proteomes" id="UP000718281"/>
    </source>
</evidence>
<sequence length="383" mass="40918">MTPQSTPATDDDSLVLSALWGALRVFRVLALVYALWSIWVRHAEMARLDLALMVIGVLSVWTAYMYVSRRRDLRIHVMEMVLASAAVMSTRWFDTPLSATTGDTTIPGVWQNVPVVAIALILGWRGGLIASLVITAVMIAQVGQFDSEPLSNAGLIVMLGTCLGFGADVARTEQAELRRALARQAEVAERDRLARVVHDGVLQALAFIHRRGRDIGGESARLGMIAAEQELRLRALVIGMPLPELEVAIAGPVDLRRALDAAVTESATLVASAEPVELDSAKAQEVVAAVEAALDNVRKHAGPQAQAWVVVDDLGADVVVTVRDDGPGVSQDRIAEAAQSGRLGVSSSIKGRIEDLGGRARYLTSPGGGTMVEMWIPKGRAAT</sequence>
<keyword evidence="4" id="KW-1133">Transmembrane helix</keyword>
<dbReference type="NCBIfam" id="NF047322">
    <property type="entry name" value="HK_morpho_MacS"/>
    <property type="match status" value="1"/>
</dbReference>
<keyword evidence="2 8" id="KW-0418">Kinase</keyword>
<dbReference type="Pfam" id="PF02518">
    <property type="entry name" value="HATPase_c"/>
    <property type="match status" value="1"/>
</dbReference>
<keyword evidence="1" id="KW-0808">Transferase</keyword>
<dbReference type="EMBL" id="JADIXZ010000006">
    <property type="protein sequence ID" value="MBK6301951.1"/>
    <property type="molecule type" value="Genomic_DNA"/>
</dbReference>
<evidence type="ECO:0000259" key="5">
    <source>
        <dbReference type="Pfam" id="PF02518"/>
    </source>
</evidence>
<evidence type="ECO:0000256" key="2">
    <source>
        <dbReference type="ARBA" id="ARBA00022777"/>
    </source>
</evidence>
<protein>
    <submittedName>
        <fullName evidence="8">Histidine kinase</fullName>
    </submittedName>
</protein>